<evidence type="ECO:0000313" key="2">
    <source>
        <dbReference type="Proteomes" id="UP000188181"/>
    </source>
</evidence>
<dbReference type="KEGG" id="pbas:SMSP2_01331"/>
<evidence type="ECO:0000313" key="1">
    <source>
        <dbReference type="EMBL" id="AQQ70967.1"/>
    </source>
</evidence>
<accession>A0A1Q2MF97</accession>
<dbReference type="RefSeq" id="WP_186804900.1">
    <property type="nucleotide sequence ID" value="NZ_CP019646.1"/>
</dbReference>
<protein>
    <submittedName>
        <fullName evidence="1">Uncharacterized protein</fullName>
    </submittedName>
</protein>
<organism evidence="1 2">
    <name type="scientific">Limihaloglobus sulfuriphilus</name>
    <dbReference type="NCBI Taxonomy" id="1851148"/>
    <lineage>
        <taxon>Bacteria</taxon>
        <taxon>Pseudomonadati</taxon>
        <taxon>Planctomycetota</taxon>
        <taxon>Phycisphaerae</taxon>
        <taxon>Sedimentisphaerales</taxon>
        <taxon>Sedimentisphaeraceae</taxon>
        <taxon>Limihaloglobus</taxon>
    </lineage>
</organism>
<dbReference type="AlphaFoldDB" id="A0A1Q2MF97"/>
<dbReference type="EMBL" id="CP019646">
    <property type="protein sequence ID" value="AQQ70967.1"/>
    <property type="molecule type" value="Genomic_DNA"/>
</dbReference>
<proteinExistence type="predicted"/>
<dbReference type="Proteomes" id="UP000188181">
    <property type="component" value="Chromosome"/>
</dbReference>
<keyword evidence="2" id="KW-1185">Reference proteome</keyword>
<sequence length="54" mass="6192">MTYFDPLITDLFSAPLNSNLPEAPARDAKFVPTEIETRYFRQARITGYRLKKAG</sequence>
<gene>
    <name evidence="1" type="ORF">SMSP2_01331</name>
</gene>
<dbReference type="STRING" id="1851148.SMSP2_01331"/>
<name>A0A1Q2MF97_9BACT</name>
<reference evidence="2" key="1">
    <citation type="submission" date="2017-02" db="EMBL/GenBank/DDBJ databases">
        <title>Comparative genomics and description of representatives of a novel lineage of planctomycetes thriving in anoxic sediments.</title>
        <authorList>
            <person name="Spring S."/>
            <person name="Bunk B."/>
            <person name="Sproer C."/>
        </authorList>
    </citation>
    <scope>NUCLEOTIDE SEQUENCE [LARGE SCALE GENOMIC DNA]</scope>
    <source>
        <strain evidence="2">SM-Chi-D1</strain>
    </source>
</reference>